<proteinExistence type="predicted"/>
<sequence>MISMPEPLPDDPLLLKQLLLSLHEEVSAKDKEMRAKDGQIEHLREQNALLIQRLFGRKSEQTVDPDSPQLEFFNEAESLTETAPEASAEEVEEEVVAPTKRRGKRKPLPAELPRVEVIHELPEHELTCACGACKQIIGEETSEQLDIIPMQVRVIKHIRKTYACKACEAAPVTADKPAQLIEKSLASPSVLAMLLSTKYVDSIPLYRFEKMLNRHGIDIPRQTLARWVIQCGEHLQPLLNLMRDKLLDYPVLHCDETRVQVLKEPGRDPSSQSWMWVQTGGPPDRPVIHFDYSTSRAQEIPLRLLAGYRGYLMTDDYAGYNAVAAQAGVERLACWAHARRKFIEAQKVQPKGKTGRADMALNLINKLYGIERDLKEASTEQRHQGRQQHSLPILAQLHSWLEKTQPQVTAQNALGKAVNYLASNWSRLVRYVEAGNLPIDNNRAENAIRPFVIGRKNWLFSDTPKGATASAQLYSLIETAKANGQEPYAYLRHILERLPQVNSLEGYEALLPWNCSPASTS</sequence>
<dbReference type="Proteomes" id="UP000272833">
    <property type="component" value="Unassembled WGS sequence"/>
</dbReference>
<gene>
    <name evidence="6" type="ORF">EGJ44_10780</name>
</gene>
<feature type="domain" description="Transposase IS66 C-terminal" evidence="5">
    <location>
        <begin position="475"/>
        <end position="513"/>
    </location>
</feature>
<feature type="domain" description="Transposase IS66 zinc-finger binding" evidence="3">
    <location>
        <begin position="127"/>
        <end position="168"/>
    </location>
</feature>
<dbReference type="InterPro" id="IPR024474">
    <property type="entry name" value="Znf_dom_IS66"/>
</dbReference>
<evidence type="ECO:0000259" key="4">
    <source>
        <dbReference type="Pfam" id="PF13007"/>
    </source>
</evidence>
<dbReference type="InterPro" id="IPR024463">
    <property type="entry name" value="Transposase_TnpC_homeodom"/>
</dbReference>
<dbReference type="PANTHER" id="PTHR33678">
    <property type="entry name" value="BLL1576 PROTEIN"/>
    <property type="match status" value="1"/>
</dbReference>
<name>A0A427HNK7_ECTOL</name>
<protein>
    <submittedName>
        <fullName evidence="6">IS66 family transposase</fullName>
    </submittedName>
</protein>
<evidence type="ECO:0000313" key="7">
    <source>
        <dbReference type="Proteomes" id="UP000272833"/>
    </source>
</evidence>
<dbReference type="InterPro" id="IPR004291">
    <property type="entry name" value="Transposase_IS66_central"/>
</dbReference>
<dbReference type="PANTHER" id="PTHR33678:SF1">
    <property type="entry name" value="BLL1576 PROTEIN"/>
    <property type="match status" value="1"/>
</dbReference>
<organism evidence="6 7">
    <name type="scientific">Ectopseudomonas oleovorans</name>
    <name type="common">Pseudomonas oleovorans</name>
    <dbReference type="NCBI Taxonomy" id="301"/>
    <lineage>
        <taxon>Bacteria</taxon>
        <taxon>Pseudomonadati</taxon>
        <taxon>Pseudomonadota</taxon>
        <taxon>Gammaproteobacteria</taxon>
        <taxon>Pseudomonadales</taxon>
        <taxon>Pseudomonadaceae</taxon>
        <taxon>Ectopseudomonas</taxon>
    </lineage>
</organism>
<dbReference type="Pfam" id="PF03050">
    <property type="entry name" value="DDE_Tnp_IS66"/>
    <property type="match status" value="1"/>
</dbReference>
<dbReference type="InterPro" id="IPR052344">
    <property type="entry name" value="Transposase-related"/>
</dbReference>
<feature type="domain" description="Transposase IS66 central" evidence="2">
    <location>
        <begin position="183"/>
        <end position="468"/>
    </location>
</feature>
<dbReference type="Pfam" id="PF13005">
    <property type="entry name" value="zf-IS66"/>
    <property type="match status" value="1"/>
</dbReference>
<dbReference type="Pfam" id="PF13007">
    <property type="entry name" value="LZ_Tnp_IS66"/>
    <property type="match status" value="1"/>
</dbReference>
<evidence type="ECO:0000256" key="1">
    <source>
        <dbReference type="SAM" id="MobiDB-lite"/>
    </source>
</evidence>
<dbReference type="NCBIfam" id="NF033517">
    <property type="entry name" value="transpos_IS66"/>
    <property type="match status" value="1"/>
</dbReference>
<accession>A0A427HNK7</accession>
<reference evidence="6 7" key="1">
    <citation type="submission" date="2018-10" db="EMBL/GenBank/DDBJ databases">
        <title>Transmission dynamics of multidrug resistant bacteria on intensive care unit surfaces.</title>
        <authorList>
            <person name="D'Souza A.W."/>
            <person name="Potter R.F."/>
            <person name="Wallace M."/>
            <person name="Shupe A."/>
            <person name="Patel S."/>
            <person name="Sun S."/>
            <person name="Gul D."/>
            <person name="Kwon J.H."/>
            <person name="Andleeb S."/>
            <person name="Burnham C.-A.D."/>
            <person name="Dantas G."/>
        </authorList>
    </citation>
    <scope>NUCLEOTIDE SEQUENCE [LARGE SCALE GENOMIC DNA]</scope>
    <source>
        <strain evidence="6 7">PO_271</strain>
    </source>
</reference>
<evidence type="ECO:0000313" key="6">
    <source>
        <dbReference type="EMBL" id="RRW36315.1"/>
    </source>
</evidence>
<evidence type="ECO:0000259" key="3">
    <source>
        <dbReference type="Pfam" id="PF13005"/>
    </source>
</evidence>
<feature type="domain" description="Transposase TnpC homeodomain" evidence="4">
    <location>
        <begin position="42"/>
        <end position="117"/>
    </location>
</feature>
<dbReference type="AlphaFoldDB" id="A0A427HNK7"/>
<comment type="caution">
    <text evidence="6">The sequence shown here is derived from an EMBL/GenBank/DDBJ whole genome shotgun (WGS) entry which is preliminary data.</text>
</comment>
<dbReference type="InterPro" id="IPR039552">
    <property type="entry name" value="IS66_C"/>
</dbReference>
<feature type="region of interest" description="Disordered" evidence="1">
    <location>
        <begin position="81"/>
        <end position="106"/>
    </location>
</feature>
<evidence type="ECO:0000259" key="5">
    <source>
        <dbReference type="Pfam" id="PF13817"/>
    </source>
</evidence>
<evidence type="ECO:0000259" key="2">
    <source>
        <dbReference type="Pfam" id="PF03050"/>
    </source>
</evidence>
<dbReference type="Pfam" id="PF13817">
    <property type="entry name" value="DDE_Tnp_IS66_C"/>
    <property type="match status" value="1"/>
</dbReference>
<dbReference type="EMBL" id="RHRS01000023">
    <property type="protein sequence ID" value="RRW36315.1"/>
    <property type="molecule type" value="Genomic_DNA"/>
</dbReference>
<dbReference type="RefSeq" id="WP_125874239.1">
    <property type="nucleotide sequence ID" value="NZ_RHRS01000023.1"/>
</dbReference>